<keyword evidence="2 11" id="KW-0554">One-carbon metabolism</keyword>
<dbReference type="PANTHER" id="PTHR48099:SF5">
    <property type="entry name" value="C-1-TETRAHYDROFOLATE SYNTHASE, CYTOPLASMIC"/>
    <property type="match status" value="1"/>
</dbReference>
<dbReference type="Gene3D" id="3.40.50.720">
    <property type="entry name" value="NAD(P)-binding Rossmann-like Domain"/>
    <property type="match status" value="1"/>
</dbReference>
<evidence type="ECO:0000256" key="11">
    <source>
        <dbReference type="HAMAP-Rule" id="MF_01576"/>
    </source>
</evidence>
<evidence type="ECO:0000256" key="12">
    <source>
        <dbReference type="SAM" id="MobiDB-lite"/>
    </source>
</evidence>
<gene>
    <name evidence="11" type="primary">folD</name>
    <name evidence="15" type="ORF">HER39_11815</name>
</gene>
<evidence type="ECO:0000256" key="5">
    <source>
        <dbReference type="ARBA" id="ARBA00022801"/>
    </source>
</evidence>
<comment type="caution">
    <text evidence="15">The sequence shown here is derived from an EMBL/GenBank/DDBJ whole genome shotgun (WGS) entry which is preliminary data.</text>
</comment>
<evidence type="ECO:0000256" key="1">
    <source>
        <dbReference type="ARBA" id="ARBA00004777"/>
    </source>
</evidence>
<evidence type="ECO:0000259" key="13">
    <source>
        <dbReference type="Pfam" id="PF00763"/>
    </source>
</evidence>
<keyword evidence="5 11" id="KW-0378">Hydrolase</keyword>
<dbReference type="Gene3D" id="3.40.50.10860">
    <property type="entry name" value="Leucine Dehydrogenase, chain A, domain 1"/>
    <property type="match status" value="1"/>
</dbReference>
<feature type="binding site" evidence="11">
    <location>
        <begin position="165"/>
        <end position="167"/>
    </location>
    <ligand>
        <name>NADP(+)</name>
        <dbReference type="ChEBI" id="CHEBI:58349"/>
    </ligand>
</feature>
<comment type="subunit">
    <text evidence="11">Homodimer.</text>
</comment>
<comment type="similarity">
    <text evidence="11">Belongs to the tetrahydrofolate dehydrogenase/cyclohydrolase family.</text>
</comment>
<dbReference type="EC" id="1.5.1.5" evidence="11"/>
<dbReference type="SUPFAM" id="SSF53223">
    <property type="entry name" value="Aminoacid dehydrogenase-like, N-terminal domain"/>
    <property type="match status" value="1"/>
</dbReference>
<evidence type="ECO:0000256" key="2">
    <source>
        <dbReference type="ARBA" id="ARBA00022563"/>
    </source>
</evidence>
<evidence type="ECO:0000256" key="6">
    <source>
        <dbReference type="ARBA" id="ARBA00022857"/>
    </source>
</evidence>
<dbReference type="HAMAP" id="MF_01576">
    <property type="entry name" value="THF_DHG_CYH"/>
    <property type="match status" value="1"/>
</dbReference>
<feature type="region of interest" description="Disordered" evidence="12">
    <location>
        <begin position="284"/>
        <end position="305"/>
    </location>
</feature>
<feature type="domain" description="Tetrahydrofolate dehydrogenase/cyclohydrolase catalytic" evidence="13">
    <location>
        <begin position="6"/>
        <end position="119"/>
    </location>
</feature>
<dbReference type="Pfam" id="PF00763">
    <property type="entry name" value="THF_DHG_CYH"/>
    <property type="match status" value="1"/>
</dbReference>
<dbReference type="InterPro" id="IPR000672">
    <property type="entry name" value="THF_DH/CycHdrlase"/>
</dbReference>
<dbReference type="InterPro" id="IPR020630">
    <property type="entry name" value="THF_DH/CycHdrlase_cat_dom"/>
</dbReference>
<dbReference type="SUPFAM" id="SSF51735">
    <property type="entry name" value="NAD(P)-binding Rossmann-fold domains"/>
    <property type="match status" value="1"/>
</dbReference>
<comment type="catalytic activity">
    <reaction evidence="11">
        <text>(6R)-5,10-methenyltetrahydrofolate + H2O = (6R)-10-formyltetrahydrofolate + H(+)</text>
        <dbReference type="Rhea" id="RHEA:23700"/>
        <dbReference type="ChEBI" id="CHEBI:15377"/>
        <dbReference type="ChEBI" id="CHEBI:15378"/>
        <dbReference type="ChEBI" id="CHEBI:57455"/>
        <dbReference type="ChEBI" id="CHEBI:195366"/>
        <dbReference type="EC" id="3.5.4.9"/>
    </reaction>
</comment>
<evidence type="ECO:0000256" key="3">
    <source>
        <dbReference type="ARBA" id="ARBA00022605"/>
    </source>
</evidence>
<keyword evidence="9 11" id="KW-0486">Methionine biosynthesis</keyword>
<evidence type="ECO:0000313" key="15">
    <source>
        <dbReference type="EMBL" id="NKX51238.1"/>
    </source>
</evidence>
<accession>A0ABX1JPJ2</accession>
<dbReference type="PANTHER" id="PTHR48099">
    <property type="entry name" value="C-1-TETRAHYDROFOLATE SYNTHASE, CYTOPLASMIC-RELATED"/>
    <property type="match status" value="1"/>
</dbReference>
<dbReference type="Proteomes" id="UP000523795">
    <property type="component" value="Unassembled WGS sequence"/>
</dbReference>
<proteinExistence type="inferred from homology"/>
<keyword evidence="7 11" id="KW-0560">Oxidoreductase</keyword>
<keyword evidence="6 11" id="KW-0521">NADP</keyword>
<dbReference type="PRINTS" id="PR00085">
    <property type="entry name" value="THFDHDRGNASE"/>
</dbReference>
<dbReference type="InterPro" id="IPR046346">
    <property type="entry name" value="Aminoacid_DH-like_N_sf"/>
</dbReference>
<protein>
    <recommendedName>
        <fullName evidence="11">Bifunctional protein FolD</fullName>
    </recommendedName>
    <domain>
        <recommendedName>
            <fullName evidence="11">Methylenetetrahydrofolate dehydrogenase</fullName>
            <ecNumber evidence="11">1.5.1.5</ecNumber>
        </recommendedName>
    </domain>
    <domain>
        <recommendedName>
            <fullName evidence="11">Methenyltetrahydrofolate cyclohydrolase</fullName>
            <ecNumber evidence="11">3.5.4.9</ecNumber>
        </recommendedName>
    </domain>
</protein>
<reference evidence="15 16" key="1">
    <citation type="submission" date="2020-04" db="EMBL/GenBank/DDBJ databases">
        <authorList>
            <person name="Liu S."/>
        </authorList>
    </citation>
    <scope>NUCLEOTIDE SEQUENCE [LARGE SCALE GENOMIC DNA]</scope>
    <source>
        <strain evidence="15 16">CGMCC 1.15091</strain>
    </source>
</reference>
<dbReference type="InterPro" id="IPR036291">
    <property type="entry name" value="NAD(P)-bd_dom_sf"/>
</dbReference>
<comment type="pathway">
    <text evidence="1 11">One-carbon metabolism; tetrahydrofolate interconversion.</text>
</comment>
<sequence length="305" mass="30658">MNASVLSGAPVAKVLREEIQDKVAGLVAEGVMPTPAVVVATDNEATRWYVRSIARAAEKAGISCRIIGLGPGASQAHIAATLAGLSTDPQTHGIILQTPLPAGVHADELVPHIDPAKDVGGANPLSLGRLALGLPAFAPATAPAVVELLEHHGVPVEGSHVAVVGRSAVVGKPLLHLLLDRNASVTICHSRSQPLEGYTRAAGIVVAAVGRPGLITDRHVAPGTVVVDVGTNVLEGGSLVGDVDAGSVAGAAAALSPVPGGVGTVTTALLLLHTTQAARRLRPLRQAPEPAGTPQPPIEDRCGAG</sequence>
<keyword evidence="4 11" id="KW-0658">Purine biosynthesis</keyword>
<evidence type="ECO:0000256" key="4">
    <source>
        <dbReference type="ARBA" id="ARBA00022755"/>
    </source>
</evidence>
<comment type="caution">
    <text evidence="11">Lacks conserved residue(s) required for the propagation of feature annotation.</text>
</comment>
<keyword evidence="8 11" id="KW-0368">Histidine biosynthesis</keyword>
<dbReference type="InterPro" id="IPR020631">
    <property type="entry name" value="THF_DH/CycHdrlase_NAD-bd_dom"/>
</dbReference>
<name>A0ABX1JPJ2_9MICC</name>
<dbReference type="EMBL" id="JAAZSR010000194">
    <property type="protein sequence ID" value="NKX51238.1"/>
    <property type="molecule type" value="Genomic_DNA"/>
</dbReference>
<comment type="catalytic activity">
    <reaction evidence="11">
        <text>(6R)-5,10-methylene-5,6,7,8-tetrahydrofolate + NADP(+) = (6R)-5,10-methenyltetrahydrofolate + NADPH</text>
        <dbReference type="Rhea" id="RHEA:22812"/>
        <dbReference type="ChEBI" id="CHEBI:15636"/>
        <dbReference type="ChEBI" id="CHEBI:57455"/>
        <dbReference type="ChEBI" id="CHEBI:57783"/>
        <dbReference type="ChEBI" id="CHEBI:58349"/>
        <dbReference type="EC" id="1.5.1.5"/>
    </reaction>
</comment>
<comment type="function">
    <text evidence="11">Catalyzes the oxidation of 5,10-methylenetetrahydrofolate to 5,10-methenyltetrahydrofolate and then the hydrolysis of 5,10-methenyltetrahydrofolate to 10-formyltetrahydrofolate.</text>
</comment>
<feature type="domain" description="Tetrahydrofolate dehydrogenase/cyclohydrolase NAD(P)-binding" evidence="14">
    <location>
        <begin position="139"/>
        <end position="280"/>
    </location>
</feature>
<evidence type="ECO:0000256" key="8">
    <source>
        <dbReference type="ARBA" id="ARBA00023102"/>
    </source>
</evidence>
<keyword evidence="3 11" id="KW-0028">Amino-acid biosynthesis</keyword>
<evidence type="ECO:0000256" key="7">
    <source>
        <dbReference type="ARBA" id="ARBA00023002"/>
    </source>
</evidence>
<keyword evidence="16" id="KW-1185">Reference proteome</keyword>
<organism evidence="15 16">
    <name type="scientific">Arthrobacter deserti</name>
    <dbReference type="NCBI Taxonomy" id="1742687"/>
    <lineage>
        <taxon>Bacteria</taxon>
        <taxon>Bacillati</taxon>
        <taxon>Actinomycetota</taxon>
        <taxon>Actinomycetes</taxon>
        <taxon>Micrococcales</taxon>
        <taxon>Micrococcaceae</taxon>
        <taxon>Arthrobacter</taxon>
    </lineage>
</organism>
<evidence type="ECO:0000256" key="10">
    <source>
        <dbReference type="ARBA" id="ARBA00023268"/>
    </source>
</evidence>
<evidence type="ECO:0000256" key="9">
    <source>
        <dbReference type="ARBA" id="ARBA00023167"/>
    </source>
</evidence>
<dbReference type="EC" id="3.5.4.9" evidence="11"/>
<feature type="binding site" evidence="11">
    <location>
        <position position="231"/>
    </location>
    <ligand>
        <name>NADP(+)</name>
        <dbReference type="ChEBI" id="CHEBI:58349"/>
    </ligand>
</feature>
<evidence type="ECO:0000259" key="14">
    <source>
        <dbReference type="Pfam" id="PF02882"/>
    </source>
</evidence>
<evidence type="ECO:0000313" key="16">
    <source>
        <dbReference type="Proteomes" id="UP000523795"/>
    </source>
</evidence>
<keyword evidence="10 11" id="KW-0511">Multifunctional enzyme</keyword>
<dbReference type="Pfam" id="PF02882">
    <property type="entry name" value="THF_DHG_CYH_C"/>
    <property type="match status" value="1"/>
</dbReference>